<feature type="transmembrane region" description="Helical" evidence="8">
    <location>
        <begin position="395"/>
        <end position="418"/>
    </location>
</feature>
<evidence type="ECO:0000256" key="7">
    <source>
        <dbReference type="ARBA" id="ARBA00023136"/>
    </source>
</evidence>
<feature type="transmembrane region" description="Helical" evidence="8">
    <location>
        <begin position="78"/>
        <end position="97"/>
    </location>
</feature>
<evidence type="ECO:0000256" key="1">
    <source>
        <dbReference type="ARBA" id="ARBA00004651"/>
    </source>
</evidence>
<dbReference type="InterPro" id="IPR004638">
    <property type="entry name" value="EmrB-like"/>
</dbReference>
<evidence type="ECO:0000256" key="6">
    <source>
        <dbReference type="ARBA" id="ARBA00022989"/>
    </source>
</evidence>
<feature type="transmembrane region" description="Helical" evidence="8">
    <location>
        <begin position="267"/>
        <end position="290"/>
    </location>
</feature>
<keyword evidence="4" id="KW-1003">Cell membrane</keyword>
<protein>
    <submittedName>
        <fullName evidence="10">MFS transporter</fullName>
    </submittedName>
</protein>
<dbReference type="PANTHER" id="PTHR42718:SF9">
    <property type="entry name" value="MAJOR FACILITATOR SUPERFAMILY MULTIDRUG TRANSPORTER MFSC"/>
    <property type="match status" value="1"/>
</dbReference>
<feature type="transmembrane region" description="Helical" evidence="8">
    <location>
        <begin position="296"/>
        <end position="319"/>
    </location>
</feature>
<keyword evidence="11" id="KW-1185">Reference proteome</keyword>
<evidence type="ECO:0000256" key="3">
    <source>
        <dbReference type="ARBA" id="ARBA00022448"/>
    </source>
</evidence>
<evidence type="ECO:0000256" key="8">
    <source>
        <dbReference type="SAM" id="Phobius"/>
    </source>
</evidence>
<dbReference type="SUPFAM" id="SSF103473">
    <property type="entry name" value="MFS general substrate transporter"/>
    <property type="match status" value="1"/>
</dbReference>
<keyword evidence="5 8" id="KW-0812">Transmembrane</keyword>
<dbReference type="PROSITE" id="PS50850">
    <property type="entry name" value="MFS"/>
    <property type="match status" value="1"/>
</dbReference>
<evidence type="ECO:0000256" key="4">
    <source>
        <dbReference type="ARBA" id="ARBA00022475"/>
    </source>
</evidence>
<comment type="similarity">
    <text evidence="2">Belongs to the major facilitator superfamily. EmrB family.</text>
</comment>
<comment type="subcellular location">
    <subcellularLocation>
        <location evidence="1">Cell membrane</location>
        <topology evidence="1">Multi-pass membrane protein</topology>
    </subcellularLocation>
</comment>
<feature type="transmembrane region" description="Helical" evidence="8">
    <location>
        <begin position="164"/>
        <end position="185"/>
    </location>
</feature>
<gene>
    <name evidence="10" type="primary">imrB_1</name>
    <name evidence="10" type="ORF">KSB_47510</name>
</gene>
<dbReference type="PANTHER" id="PTHR42718">
    <property type="entry name" value="MAJOR FACILITATOR SUPERFAMILY MULTIDRUG TRANSPORTER MFSC"/>
    <property type="match status" value="1"/>
</dbReference>
<keyword evidence="6 8" id="KW-1133">Transmembrane helix</keyword>
<feature type="transmembrane region" description="Helical" evidence="8">
    <location>
        <begin position="228"/>
        <end position="246"/>
    </location>
</feature>
<feature type="transmembrane region" description="Helical" evidence="8">
    <location>
        <begin position="438"/>
        <end position="457"/>
    </location>
</feature>
<feature type="transmembrane region" description="Helical" evidence="8">
    <location>
        <begin position="46"/>
        <end position="66"/>
    </location>
</feature>
<organism evidence="10 11">
    <name type="scientific">Ktedonobacter robiniae</name>
    <dbReference type="NCBI Taxonomy" id="2778365"/>
    <lineage>
        <taxon>Bacteria</taxon>
        <taxon>Bacillati</taxon>
        <taxon>Chloroflexota</taxon>
        <taxon>Ktedonobacteria</taxon>
        <taxon>Ktedonobacterales</taxon>
        <taxon>Ktedonobacteraceae</taxon>
        <taxon>Ktedonobacter</taxon>
    </lineage>
</organism>
<feature type="transmembrane region" description="Helical" evidence="8">
    <location>
        <begin position="12"/>
        <end position="34"/>
    </location>
</feature>
<dbReference type="Proteomes" id="UP000654345">
    <property type="component" value="Unassembled WGS sequence"/>
</dbReference>
<evidence type="ECO:0000256" key="5">
    <source>
        <dbReference type="ARBA" id="ARBA00022692"/>
    </source>
</evidence>
<name>A0ABQ3UU20_9CHLR</name>
<comment type="caution">
    <text evidence="10">The sequence shown here is derived from an EMBL/GenBank/DDBJ whole genome shotgun (WGS) entry which is preliminary data.</text>
</comment>
<keyword evidence="3" id="KW-0813">Transport</keyword>
<feature type="transmembrane region" description="Helical" evidence="8">
    <location>
        <begin position="355"/>
        <end position="374"/>
    </location>
</feature>
<evidence type="ECO:0000256" key="2">
    <source>
        <dbReference type="ARBA" id="ARBA00008537"/>
    </source>
</evidence>
<dbReference type="Gene3D" id="1.20.1720.10">
    <property type="entry name" value="Multidrug resistance protein D"/>
    <property type="match status" value="1"/>
</dbReference>
<sequence length="484" mass="51975">MHRFRLNPKVSVSIVFVAALFMSIMDGTIVTVALPSLGKQFHMAGTSINIVMVVYIVSLSVIIPVSGWMGDRWGTKQVFLSALALFSLASALCGLAWNIETLVAFRALQGLAGGALLPVGTAILYRTFPPSERIRLSSILMIPTVLAPATGPVIGGFFVDQLSWRWIFYVNIPFGIAATIFGLLYLQEHRQAADEHFDLPGFVLAGVGLALTMYALSEGASFGWTSPSILSSAIIGLLLLAAFVIVELRTPTPMIDLRLFGNHIFRTCTLVGLFGSAGFLGVLFVAPLYLQEGRGISALLSGLTTFPESIGVVASMQIVSRLYGRIGPRRLTIGGLLWATGMMVFMCFVDGNTSLWLIRILLFLMGGGMAYMFLSMQTAAFATITPAQMGRATAVYNVLWQLGSALGIAVMSTVLSIVGLSRPGMQGIPVPNLSAYRIAFAVAAVLVLIGVSITHQVRDKDAEATMRREISGQEELSEVPMPVL</sequence>
<dbReference type="InterPro" id="IPR036259">
    <property type="entry name" value="MFS_trans_sf"/>
</dbReference>
<evidence type="ECO:0000259" key="9">
    <source>
        <dbReference type="PROSITE" id="PS50850"/>
    </source>
</evidence>
<feature type="transmembrane region" description="Helical" evidence="8">
    <location>
        <begin position="103"/>
        <end position="125"/>
    </location>
</feature>
<dbReference type="NCBIfam" id="TIGR00711">
    <property type="entry name" value="efflux_EmrB"/>
    <property type="match status" value="1"/>
</dbReference>
<dbReference type="RefSeq" id="WP_201372820.1">
    <property type="nucleotide sequence ID" value="NZ_BNJG01000002.1"/>
</dbReference>
<dbReference type="InterPro" id="IPR020846">
    <property type="entry name" value="MFS_dom"/>
</dbReference>
<dbReference type="PRINTS" id="PR01036">
    <property type="entry name" value="TCRTETB"/>
</dbReference>
<feature type="transmembrane region" description="Helical" evidence="8">
    <location>
        <begin position="331"/>
        <end position="349"/>
    </location>
</feature>
<dbReference type="EMBL" id="BNJG01000002">
    <property type="protein sequence ID" value="GHO56276.1"/>
    <property type="molecule type" value="Genomic_DNA"/>
</dbReference>
<proteinExistence type="inferred from homology"/>
<dbReference type="Gene3D" id="1.20.1250.20">
    <property type="entry name" value="MFS general substrate transporter like domains"/>
    <property type="match status" value="1"/>
</dbReference>
<accession>A0ABQ3UU20</accession>
<dbReference type="CDD" id="cd17503">
    <property type="entry name" value="MFS_LmrB_MDR_like"/>
    <property type="match status" value="1"/>
</dbReference>
<feature type="transmembrane region" description="Helical" evidence="8">
    <location>
        <begin position="197"/>
        <end position="216"/>
    </location>
</feature>
<feature type="transmembrane region" description="Helical" evidence="8">
    <location>
        <begin position="137"/>
        <end position="158"/>
    </location>
</feature>
<reference evidence="10 11" key="1">
    <citation type="journal article" date="2021" name="Int. J. Syst. Evol. Microbiol.">
        <title>Reticulibacter mediterranei gen. nov., sp. nov., within the new family Reticulibacteraceae fam. nov., and Ktedonospora formicarum gen. nov., sp. nov., Ktedonobacter robiniae sp. nov., Dictyobacter formicarum sp. nov. and Dictyobacter arantiisoli sp. nov., belonging to the class Ktedonobacteria.</title>
        <authorList>
            <person name="Yabe S."/>
            <person name="Zheng Y."/>
            <person name="Wang C.M."/>
            <person name="Sakai Y."/>
            <person name="Abe K."/>
            <person name="Yokota A."/>
            <person name="Donadio S."/>
            <person name="Cavaletti L."/>
            <person name="Monciardini P."/>
        </authorList>
    </citation>
    <scope>NUCLEOTIDE SEQUENCE [LARGE SCALE GENOMIC DNA]</scope>
    <source>
        <strain evidence="10 11">SOSP1-30</strain>
    </source>
</reference>
<dbReference type="InterPro" id="IPR011701">
    <property type="entry name" value="MFS"/>
</dbReference>
<dbReference type="Pfam" id="PF07690">
    <property type="entry name" value="MFS_1"/>
    <property type="match status" value="1"/>
</dbReference>
<evidence type="ECO:0000313" key="10">
    <source>
        <dbReference type="EMBL" id="GHO56276.1"/>
    </source>
</evidence>
<evidence type="ECO:0000313" key="11">
    <source>
        <dbReference type="Proteomes" id="UP000654345"/>
    </source>
</evidence>
<feature type="domain" description="Major facilitator superfamily (MFS) profile" evidence="9">
    <location>
        <begin position="12"/>
        <end position="462"/>
    </location>
</feature>
<keyword evidence="7 8" id="KW-0472">Membrane</keyword>